<sequence>MSNPSKARSIPLSTSHAREVVSAAGSSARGAIPLARRLHRVLSPSSPPDLAAPSHLSRWLHHSRILSAGTCATAAGLEQELFDAGHAPCPHAAQGLRGGTAAGAELRLRLAGALLPRPHLSSPLVQGGRAATTPIS</sequence>
<reference evidence="1" key="1">
    <citation type="submission" date="2020-05" db="EMBL/GenBank/DDBJ databases">
        <title>WGS assembly of Panicum virgatum.</title>
        <authorList>
            <person name="Lovell J.T."/>
            <person name="Jenkins J."/>
            <person name="Shu S."/>
            <person name="Juenger T.E."/>
            <person name="Schmutz J."/>
        </authorList>
    </citation>
    <scope>NUCLEOTIDE SEQUENCE</scope>
    <source>
        <strain evidence="1">AP13</strain>
    </source>
</reference>
<dbReference type="EMBL" id="CM029038">
    <property type="protein sequence ID" value="KAG2652854.1"/>
    <property type="molecule type" value="Genomic_DNA"/>
</dbReference>
<dbReference type="Proteomes" id="UP000823388">
    <property type="component" value="Chromosome 1N"/>
</dbReference>
<evidence type="ECO:0000313" key="1">
    <source>
        <dbReference type="EMBL" id="KAG2652854.1"/>
    </source>
</evidence>
<keyword evidence="2" id="KW-1185">Reference proteome</keyword>
<accession>A0A8T0X669</accession>
<name>A0A8T0X669_PANVG</name>
<organism evidence="1 2">
    <name type="scientific">Panicum virgatum</name>
    <name type="common">Blackwell switchgrass</name>
    <dbReference type="NCBI Taxonomy" id="38727"/>
    <lineage>
        <taxon>Eukaryota</taxon>
        <taxon>Viridiplantae</taxon>
        <taxon>Streptophyta</taxon>
        <taxon>Embryophyta</taxon>
        <taxon>Tracheophyta</taxon>
        <taxon>Spermatophyta</taxon>
        <taxon>Magnoliopsida</taxon>
        <taxon>Liliopsida</taxon>
        <taxon>Poales</taxon>
        <taxon>Poaceae</taxon>
        <taxon>PACMAD clade</taxon>
        <taxon>Panicoideae</taxon>
        <taxon>Panicodae</taxon>
        <taxon>Paniceae</taxon>
        <taxon>Panicinae</taxon>
        <taxon>Panicum</taxon>
        <taxon>Panicum sect. Hiantes</taxon>
    </lineage>
</organism>
<protein>
    <submittedName>
        <fullName evidence="1">Uncharacterized protein</fullName>
    </submittedName>
</protein>
<gene>
    <name evidence="1" type="ORF">PVAP13_1NG389438</name>
</gene>
<dbReference type="AlphaFoldDB" id="A0A8T0X669"/>
<proteinExistence type="predicted"/>
<comment type="caution">
    <text evidence="1">The sequence shown here is derived from an EMBL/GenBank/DDBJ whole genome shotgun (WGS) entry which is preliminary data.</text>
</comment>
<evidence type="ECO:0000313" key="2">
    <source>
        <dbReference type="Proteomes" id="UP000823388"/>
    </source>
</evidence>